<evidence type="ECO:0000259" key="15">
    <source>
        <dbReference type="Pfam" id="PF06807"/>
    </source>
</evidence>
<accession>A0A507B2J9</accession>
<dbReference type="Gene3D" id="3.40.50.300">
    <property type="entry name" value="P-loop containing nucleotide triphosphate hydrolases"/>
    <property type="match status" value="1"/>
</dbReference>
<keyword evidence="6 12" id="KW-0507">mRNA processing</keyword>
<dbReference type="GO" id="GO:0005524">
    <property type="term" value="F:ATP binding"/>
    <property type="evidence" value="ECO:0007669"/>
    <property type="project" value="UniProtKB-UniRule"/>
</dbReference>
<organism evidence="18 19">
    <name type="scientific">Thyridium curvatum</name>
    <dbReference type="NCBI Taxonomy" id="1093900"/>
    <lineage>
        <taxon>Eukaryota</taxon>
        <taxon>Fungi</taxon>
        <taxon>Dikarya</taxon>
        <taxon>Ascomycota</taxon>
        <taxon>Pezizomycotina</taxon>
        <taxon>Sordariomycetes</taxon>
        <taxon>Sordariomycetidae</taxon>
        <taxon>Thyridiales</taxon>
        <taxon>Thyridiaceae</taxon>
        <taxon>Thyridium</taxon>
    </lineage>
</organism>
<keyword evidence="9" id="KW-0418">Kinase</keyword>
<comment type="similarity">
    <text evidence="12">Belongs to the Clp1 family. Clp1 subfamily.</text>
</comment>
<dbReference type="InterPro" id="IPR032319">
    <property type="entry name" value="CLP1_P"/>
</dbReference>
<dbReference type="InterPro" id="IPR010655">
    <property type="entry name" value="Clp1_C"/>
</dbReference>
<evidence type="ECO:0000256" key="2">
    <source>
        <dbReference type="ARBA" id="ARBA00004123"/>
    </source>
</evidence>
<dbReference type="InterPro" id="IPR045116">
    <property type="entry name" value="Clp1/Grc3"/>
</dbReference>
<dbReference type="Proteomes" id="UP000319257">
    <property type="component" value="Unassembled WGS sequence"/>
</dbReference>
<evidence type="ECO:0000256" key="1">
    <source>
        <dbReference type="ARBA" id="ARBA00003798"/>
    </source>
</evidence>
<dbReference type="STRING" id="1093900.A0A507B2J9"/>
<dbReference type="Gene3D" id="2.60.120.1030">
    <property type="entry name" value="Clp1, DNA binding domain"/>
    <property type="match status" value="1"/>
</dbReference>
<proteinExistence type="inferred from homology"/>
<dbReference type="PANTHER" id="PTHR12755:SF6">
    <property type="entry name" value="POLYRIBONUCLEOTIDE 5'-HYDROXYL-KINASE CLP1"/>
    <property type="match status" value="1"/>
</dbReference>
<dbReference type="GO" id="GO:0005849">
    <property type="term" value="C:mRNA cleavage factor complex"/>
    <property type="evidence" value="ECO:0007669"/>
    <property type="project" value="UniProtKB-UniRule"/>
</dbReference>
<dbReference type="Pfam" id="PF16575">
    <property type="entry name" value="CLP1_P"/>
    <property type="match status" value="1"/>
</dbReference>
<name>A0A507B2J9_9PEZI</name>
<dbReference type="AlphaFoldDB" id="A0A507B2J9"/>
<dbReference type="GO" id="GO:0006388">
    <property type="term" value="P:tRNA splicing, via endonucleolytic cleavage and ligation"/>
    <property type="evidence" value="ECO:0007669"/>
    <property type="project" value="TreeGrafter"/>
</dbReference>
<feature type="binding site" evidence="12">
    <location>
        <position position="502"/>
    </location>
    <ligand>
        <name>ATP</name>
        <dbReference type="ChEBI" id="CHEBI:30616"/>
    </ligand>
</feature>
<dbReference type="PANTHER" id="PTHR12755">
    <property type="entry name" value="CLEAVAGE/POLYADENYLATION FACTOR IA SUBUNIT CLP1P"/>
    <property type="match status" value="1"/>
</dbReference>
<comment type="subunit">
    <text evidence="12">Component of a pre-mRNA cleavage factor complex. Interacts directly with PCF11.</text>
</comment>
<keyword evidence="10" id="KW-0067">ATP-binding</keyword>
<dbReference type="SUPFAM" id="SSF56104">
    <property type="entry name" value="SAICAR synthase-like"/>
    <property type="match status" value="1"/>
</dbReference>
<feature type="chain" id="PRO_5021185288" description="Polynucleotide 5'-hydroxyl-kinase GRC3" evidence="14">
    <location>
        <begin position="25"/>
        <end position="892"/>
    </location>
</feature>
<comment type="function">
    <text evidence="1">Polynucleotide 5'-kinase involved in rRNA processing.</text>
</comment>
<evidence type="ECO:0000313" key="18">
    <source>
        <dbReference type="EMBL" id="TPX14093.1"/>
    </source>
</evidence>
<evidence type="ECO:0000256" key="3">
    <source>
        <dbReference type="ARBA" id="ARBA00007374"/>
    </source>
</evidence>
<evidence type="ECO:0000256" key="11">
    <source>
        <dbReference type="ARBA" id="ARBA00023242"/>
    </source>
</evidence>
<dbReference type="InterPro" id="IPR038286">
    <property type="entry name" value="IPK_sf"/>
</dbReference>
<dbReference type="InterPro" id="IPR038239">
    <property type="entry name" value="Clp1_N_sf"/>
</dbReference>
<comment type="function">
    <text evidence="12">Required for endonucleolytic cleavage during polyadenylation-dependent pre-mRNA 3'-end formation.</text>
</comment>
<comment type="subcellular location">
    <subcellularLocation>
        <location evidence="2 12">Nucleus</location>
    </subcellularLocation>
</comment>
<dbReference type="InterPro" id="IPR038238">
    <property type="entry name" value="Clp1_C_sf"/>
</dbReference>
<dbReference type="EMBL" id="SKBQ01000002">
    <property type="protein sequence ID" value="TPX14093.1"/>
    <property type="molecule type" value="Genomic_DNA"/>
</dbReference>
<reference evidence="18 19" key="1">
    <citation type="submission" date="2019-06" db="EMBL/GenBank/DDBJ databases">
        <title>Draft genome sequence of the filamentous fungus Phialemoniopsis curvata isolated from diesel fuel.</title>
        <authorList>
            <person name="Varaljay V.A."/>
            <person name="Lyon W.J."/>
            <person name="Crouch A.L."/>
            <person name="Drake C.E."/>
            <person name="Hollomon J.M."/>
            <person name="Nadeau L.J."/>
            <person name="Nunn H.S."/>
            <person name="Stevenson B.S."/>
            <person name="Bojanowski C.L."/>
            <person name="Crookes-Goodson W.J."/>
        </authorList>
    </citation>
    <scope>NUCLEOTIDE SEQUENCE [LARGE SCALE GENOMIC DNA]</scope>
    <source>
        <strain evidence="18 19">D216</strain>
    </source>
</reference>
<dbReference type="Gene3D" id="2.40.30.330">
    <property type="entry name" value="Pre-mRNA cleavage complex subunit Clp1, C-terminal domain"/>
    <property type="match status" value="1"/>
</dbReference>
<dbReference type="GO" id="GO:0051731">
    <property type="term" value="F:polynucleotide 5'-hydroxyl-kinase activity"/>
    <property type="evidence" value="ECO:0007669"/>
    <property type="project" value="InterPro"/>
</dbReference>
<dbReference type="InterPro" id="IPR028606">
    <property type="entry name" value="Clp1"/>
</dbReference>
<feature type="domain" description="Clp1 C-terminal" evidence="15">
    <location>
        <begin position="786"/>
        <end position="885"/>
    </location>
</feature>
<feature type="domain" description="Clp1 N-terminal" evidence="16">
    <location>
        <begin position="459"/>
        <end position="555"/>
    </location>
</feature>
<protein>
    <recommendedName>
        <fullName evidence="5">Polynucleotide 5'-hydroxyl-kinase GRC3</fullName>
    </recommendedName>
    <alternativeName>
        <fullName evidence="4">Polynucleotide 5'-hydroxyl-kinase grc3</fullName>
    </alternativeName>
</protein>
<feature type="region of interest" description="Disordered" evidence="13">
    <location>
        <begin position="158"/>
        <end position="178"/>
    </location>
</feature>
<keyword evidence="8" id="KW-0547">Nucleotide-binding</keyword>
<dbReference type="GO" id="GO:0032958">
    <property type="term" value="P:inositol phosphate biosynthetic process"/>
    <property type="evidence" value="ECO:0007669"/>
    <property type="project" value="InterPro"/>
</dbReference>
<gene>
    <name evidence="12" type="primary">CLP1</name>
    <name evidence="18" type="ORF">E0L32_000487</name>
</gene>
<feature type="binding site" evidence="12">
    <location>
        <position position="464"/>
    </location>
    <ligand>
        <name>ATP</name>
        <dbReference type="ChEBI" id="CHEBI:30616"/>
    </ligand>
</feature>
<comment type="caution">
    <text evidence="12">Lacks conserved residue(s) required for the propagation of feature annotation.</text>
</comment>
<keyword evidence="14" id="KW-0732">Signal</keyword>
<dbReference type="Pfam" id="PF03770">
    <property type="entry name" value="IPK"/>
    <property type="match status" value="1"/>
</dbReference>
<keyword evidence="7" id="KW-0808">Transferase</keyword>
<dbReference type="GO" id="GO:0031124">
    <property type="term" value="P:mRNA 3'-end processing"/>
    <property type="evidence" value="ECO:0007669"/>
    <property type="project" value="UniProtKB-UniRule"/>
</dbReference>
<dbReference type="HAMAP" id="MF_03035">
    <property type="entry name" value="Clp1"/>
    <property type="match status" value="1"/>
</dbReference>
<keyword evidence="19" id="KW-1185">Reference proteome</keyword>
<dbReference type="InterPro" id="IPR005522">
    <property type="entry name" value="IPK"/>
</dbReference>
<evidence type="ECO:0000256" key="9">
    <source>
        <dbReference type="ARBA" id="ARBA00022777"/>
    </source>
</evidence>
<evidence type="ECO:0000313" key="19">
    <source>
        <dbReference type="Proteomes" id="UP000319257"/>
    </source>
</evidence>
<evidence type="ECO:0000256" key="7">
    <source>
        <dbReference type="ARBA" id="ARBA00022679"/>
    </source>
</evidence>
<evidence type="ECO:0000256" key="10">
    <source>
        <dbReference type="ARBA" id="ARBA00022840"/>
    </source>
</evidence>
<feature type="domain" description="Clp1 P-loop" evidence="17">
    <location>
        <begin position="571"/>
        <end position="779"/>
    </location>
</feature>
<feature type="signal peptide" evidence="14">
    <location>
        <begin position="1"/>
        <end position="24"/>
    </location>
</feature>
<evidence type="ECO:0000256" key="8">
    <source>
        <dbReference type="ARBA" id="ARBA00022741"/>
    </source>
</evidence>
<evidence type="ECO:0000259" key="17">
    <source>
        <dbReference type="Pfam" id="PF16575"/>
    </source>
</evidence>
<dbReference type="Pfam" id="PF06807">
    <property type="entry name" value="Clp1"/>
    <property type="match status" value="1"/>
</dbReference>
<dbReference type="OrthoDB" id="338650at2759"/>
<sequence length="892" mass="97996">MRSLILSLLAPAFLSVHHHPPTAAAEPLGYAFALSRIPETVDLSTYHRRRAAKMMGAREIPKRGDLVDYNYAVAGHAGTLCDPDGELFIKPCTQQEVDFYNSAADEHPDFADIMPVFMGTLTLNDATDIADINEQLPVVADHIPQHLKEEVVKMAHSLHPEPPSEPETTPDNVTWKPNKDRKIATDTALVLENAAYGYKQPNIMDIKLGTRLWADDAPQEKKNRFDKIAAETTHKDLGFRIAGMRVFRGSHDKAELDQEDYRIYDKDWGRFTVNAENVVDSLRKFIFNEAAKVDLEHGKAVAQAFKRDLEHVRDVLEQEESRMYSASLLFVFEGDGEALKVAVEESNETVTQKEKEDETRANIRVDSGIDLGPDGEMVTGAVMSGQMVLAADVDEDDESDLVNLPRIYGLKLIDFAHAAWAPGEGPDENVLKGVRSLIKIFDELSHEQPAPSATRTIRLQRFWEWRFQVSSPPITVRLLSGTAERDGTELALNQPYVFSHTKSKLFTWQGCEVEVDGACDEHVAQLGGGDGDGDGSPMVSYMNLHLLLAAQRKAAARGGHGAQGPRVMVCGPRDCGQTALCRTLAAWGVKMGHQTCMVNAEPREGMLSLPGTLSAAVYATVVDLEGEGSGWGGTPSSGPSAVPVKLPLVYYHGYQRAQDDAERFNVLATRLAGAVTGRMLEDPDVRSAGLIIDAPVVNLDRPDGIEVLAHLVEEFSVNIVVVLGSDELNQALLQRLAAEKTSLGEPISVVKLEQSSGAVERDEAFLQHIREATIKEYFFGDAKRTLSPLTQQADFDGLTVYKTPEPASSHHGGLEKVDNPSSLSHWTLAIMNASPHDSTETIQNATVMGFVYVADVDAERRRLKILAPVSGRLGDRPLVWGRWPEPYINLLG</sequence>
<evidence type="ECO:0000256" key="6">
    <source>
        <dbReference type="ARBA" id="ARBA00022664"/>
    </source>
</evidence>
<dbReference type="Pfam" id="PF16573">
    <property type="entry name" value="CLP1_N"/>
    <property type="match status" value="1"/>
</dbReference>
<evidence type="ECO:0000256" key="13">
    <source>
        <dbReference type="SAM" id="MobiDB-lite"/>
    </source>
</evidence>
<evidence type="ECO:0000256" key="4">
    <source>
        <dbReference type="ARBA" id="ARBA00018706"/>
    </source>
</evidence>
<keyword evidence="11 12" id="KW-0539">Nucleus</keyword>
<dbReference type="Gene3D" id="3.30.470.160">
    <property type="entry name" value="Inositol polyphosphate kinase"/>
    <property type="match status" value="1"/>
</dbReference>
<dbReference type="InParanoid" id="A0A507B2J9"/>
<dbReference type="InterPro" id="IPR032324">
    <property type="entry name" value="Clp1_N"/>
</dbReference>
<evidence type="ECO:0000256" key="14">
    <source>
        <dbReference type="SAM" id="SignalP"/>
    </source>
</evidence>
<dbReference type="InterPro" id="IPR027417">
    <property type="entry name" value="P-loop_NTPase"/>
</dbReference>
<evidence type="ECO:0000256" key="5">
    <source>
        <dbReference type="ARBA" id="ARBA00019824"/>
    </source>
</evidence>
<evidence type="ECO:0000256" key="12">
    <source>
        <dbReference type="HAMAP-Rule" id="MF_03035"/>
    </source>
</evidence>
<evidence type="ECO:0000259" key="16">
    <source>
        <dbReference type="Pfam" id="PF16573"/>
    </source>
</evidence>
<comment type="similarity">
    <text evidence="3">Belongs to the inositol phosphokinase (IPK) family.</text>
</comment>
<comment type="caution">
    <text evidence="18">The sequence shown here is derived from an EMBL/GenBank/DDBJ whole genome shotgun (WGS) entry which is preliminary data.</text>
</comment>